<dbReference type="AlphaFoldDB" id="A0A7S4BLB4"/>
<proteinExistence type="predicted"/>
<accession>A0A7S4BLB4</accession>
<dbReference type="PANTHER" id="PTHR15002">
    <property type="entry name" value="RIBOSOMAL BIOGENESIS PROTEIN LAS1L"/>
    <property type="match status" value="1"/>
</dbReference>
<dbReference type="Pfam" id="PF04031">
    <property type="entry name" value="Las1"/>
    <property type="match status" value="1"/>
</dbReference>
<gene>
    <name evidence="1" type="ORF">PCAR00345_LOCUS22237</name>
</gene>
<dbReference type="GO" id="GO:0004519">
    <property type="term" value="F:endonuclease activity"/>
    <property type="evidence" value="ECO:0007669"/>
    <property type="project" value="InterPro"/>
</dbReference>
<dbReference type="InterPro" id="IPR007174">
    <property type="entry name" value="Las1"/>
</dbReference>
<organism evidence="1">
    <name type="scientific">Chrysotila carterae</name>
    <name type="common">Marine alga</name>
    <name type="synonym">Syracosphaera carterae</name>
    <dbReference type="NCBI Taxonomy" id="13221"/>
    <lineage>
        <taxon>Eukaryota</taxon>
        <taxon>Haptista</taxon>
        <taxon>Haptophyta</taxon>
        <taxon>Prymnesiophyceae</taxon>
        <taxon>Isochrysidales</taxon>
        <taxon>Isochrysidaceae</taxon>
        <taxon>Chrysotila</taxon>
    </lineage>
</organism>
<dbReference type="GO" id="GO:0030687">
    <property type="term" value="C:preribosome, large subunit precursor"/>
    <property type="evidence" value="ECO:0007669"/>
    <property type="project" value="TreeGrafter"/>
</dbReference>
<dbReference type="GO" id="GO:0000470">
    <property type="term" value="P:maturation of LSU-rRNA"/>
    <property type="evidence" value="ECO:0007669"/>
    <property type="project" value="TreeGrafter"/>
</dbReference>
<reference evidence="1" key="1">
    <citation type="submission" date="2021-01" db="EMBL/GenBank/DDBJ databases">
        <authorList>
            <person name="Corre E."/>
            <person name="Pelletier E."/>
            <person name="Niang G."/>
            <person name="Scheremetjew M."/>
            <person name="Finn R."/>
            <person name="Kale V."/>
            <person name="Holt S."/>
            <person name="Cochrane G."/>
            <person name="Meng A."/>
            <person name="Brown T."/>
            <person name="Cohen L."/>
        </authorList>
    </citation>
    <scope>NUCLEOTIDE SEQUENCE</scope>
    <source>
        <strain evidence="1">CCMP645</strain>
    </source>
</reference>
<protein>
    <submittedName>
        <fullName evidence="1">Uncharacterized protein</fullName>
    </submittedName>
</protein>
<dbReference type="PANTHER" id="PTHR15002:SF0">
    <property type="entry name" value="RIBOSOMAL BIOGENESIS PROTEIN LAS1L"/>
    <property type="match status" value="1"/>
</dbReference>
<name>A0A7S4BLB4_CHRCT</name>
<evidence type="ECO:0000313" key="1">
    <source>
        <dbReference type="EMBL" id="CAE0769625.1"/>
    </source>
</evidence>
<dbReference type="EMBL" id="HBIZ01034902">
    <property type="protein sequence ID" value="CAE0769625.1"/>
    <property type="molecule type" value="Transcribed_RNA"/>
</dbReference>
<dbReference type="GO" id="GO:0090730">
    <property type="term" value="C:Las1 complex"/>
    <property type="evidence" value="ECO:0007669"/>
    <property type="project" value="InterPro"/>
</dbReference>
<sequence>MQAWGSWEEWLLGYEQLYCLHDEQVQRAGLDLVAVWRCRGSLPLSIESTSELTELQLLSRELEAPPSLATYAGNRPDGTRTHASQLTEHNLRLMYAMAITRLVNGVVDPKQQKARAAPVSRLAMEAKMPVCLVEIRHEATHNALPSLPLLKLAAEQALLWLHAHYWQPQRLALACDPLQLSKLLSRLHAKAAPYSCDVAMAVSDMYRAR</sequence>
<dbReference type="GO" id="GO:0000460">
    <property type="term" value="P:maturation of 5.8S rRNA"/>
    <property type="evidence" value="ECO:0007669"/>
    <property type="project" value="TreeGrafter"/>
</dbReference>